<protein>
    <submittedName>
        <fullName evidence="2">Uncharacterized protein</fullName>
    </submittedName>
</protein>
<name>A0ABY7CCC4_9BASI</name>
<organism evidence="2 3">
    <name type="scientific">Puccinia triticina</name>
    <dbReference type="NCBI Taxonomy" id="208348"/>
    <lineage>
        <taxon>Eukaryota</taxon>
        <taxon>Fungi</taxon>
        <taxon>Dikarya</taxon>
        <taxon>Basidiomycota</taxon>
        <taxon>Pucciniomycotina</taxon>
        <taxon>Pucciniomycetes</taxon>
        <taxon>Pucciniales</taxon>
        <taxon>Pucciniaceae</taxon>
        <taxon>Puccinia</taxon>
    </lineage>
</organism>
<evidence type="ECO:0000313" key="3">
    <source>
        <dbReference type="Proteomes" id="UP001164743"/>
    </source>
</evidence>
<reference evidence="2" key="1">
    <citation type="submission" date="2022-10" db="EMBL/GenBank/DDBJ databases">
        <title>Puccinia triticina Genome sequencing and assembly.</title>
        <authorList>
            <person name="Li C."/>
        </authorList>
    </citation>
    <scope>NUCLEOTIDE SEQUENCE</scope>
    <source>
        <strain evidence="2">Pt15</strain>
    </source>
</reference>
<feature type="region of interest" description="Disordered" evidence="1">
    <location>
        <begin position="1"/>
        <end position="27"/>
    </location>
</feature>
<dbReference type="GeneID" id="77808511"/>
<proteinExistence type="predicted"/>
<dbReference type="RefSeq" id="XP_053018254.1">
    <property type="nucleotide sequence ID" value="XM_053167627.1"/>
</dbReference>
<accession>A0ABY7CCC4</accession>
<gene>
    <name evidence="2" type="ORF">PtA15_3A63</name>
</gene>
<evidence type="ECO:0000256" key="1">
    <source>
        <dbReference type="SAM" id="MobiDB-lite"/>
    </source>
</evidence>
<feature type="region of interest" description="Disordered" evidence="1">
    <location>
        <begin position="225"/>
        <end position="254"/>
    </location>
</feature>
<keyword evidence="3" id="KW-1185">Reference proteome</keyword>
<sequence>MYLIDPLPTESSPQAPRNGTDPGKAVTDSQSKVYIEGGVEGVPACPSLHLEFTRKSSSMVPRQSLNSYNKRTTSCIVQFWMVIWLTCFVFLENVQCDFNRGLASIHGFDYNPELTWPSPALELEDEARPAGNRRLATGGRDRPAGTSARRSRAGKEAAPRFKIINSAMPAKPENWMVFAAVRSLQLTNGKLLIGGKEQENEYRMLRIEEQQIQLFLGEDVHRVRSTSDSSDRPRIGRSRPAGTPSAEFTTAQVHRRRDARRKIDQQATQLPEFKEVYTDRVLLGFAETLKLLRTRLRTRIEYLQAWGTLGYLTLDLEGILAQLPLYLFYVDLINTVIPAPGVAASGEAAVIEFVESQRSLAGKMFLDYVEGVLENHYLDPEAAVLGKLGGLNLVDVDAQSKFGWRLVTRWMETWRASLAAAAREHSPNEETHLSKLFKQLFNEIVTGYVESLVAARNRPAS</sequence>
<dbReference type="Proteomes" id="UP001164743">
    <property type="component" value="Chromosome 3A"/>
</dbReference>
<evidence type="ECO:0000313" key="2">
    <source>
        <dbReference type="EMBL" id="WAQ82699.1"/>
    </source>
</evidence>
<dbReference type="EMBL" id="CP110423">
    <property type="protein sequence ID" value="WAQ82699.1"/>
    <property type="molecule type" value="Genomic_DNA"/>
</dbReference>
<feature type="region of interest" description="Disordered" evidence="1">
    <location>
        <begin position="126"/>
        <end position="156"/>
    </location>
</feature>